<organism evidence="4 5">
    <name type="scientific">Volvox africanus</name>
    <dbReference type="NCBI Taxonomy" id="51714"/>
    <lineage>
        <taxon>Eukaryota</taxon>
        <taxon>Viridiplantae</taxon>
        <taxon>Chlorophyta</taxon>
        <taxon>core chlorophytes</taxon>
        <taxon>Chlorophyceae</taxon>
        <taxon>CS clade</taxon>
        <taxon>Chlamydomonadales</taxon>
        <taxon>Volvocaceae</taxon>
        <taxon>Volvox</taxon>
    </lineage>
</organism>
<dbReference type="Proteomes" id="UP001165090">
    <property type="component" value="Unassembled WGS sequence"/>
</dbReference>
<protein>
    <recommendedName>
        <fullName evidence="3">Hydroxymethylglutaryl-coenzyme A synthase C-terminal domain-containing protein</fullName>
    </recommendedName>
</protein>
<gene>
    <name evidence="4" type="ORF">VaNZ11_012338</name>
</gene>
<dbReference type="EMBL" id="BSDZ01000079">
    <property type="protein sequence ID" value="GLI68021.1"/>
    <property type="molecule type" value="Genomic_DNA"/>
</dbReference>
<evidence type="ECO:0000259" key="3">
    <source>
        <dbReference type="Pfam" id="PF08540"/>
    </source>
</evidence>
<feature type="compositionally biased region" description="Basic and acidic residues" evidence="2">
    <location>
        <begin position="95"/>
        <end position="105"/>
    </location>
</feature>
<evidence type="ECO:0000313" key="4">
    <source>
        <dbReference type="EMBL" id="GLI68021.1"/>
    </source>
</evidence>
<feature type="compositionally biased region" description="Basic and acidic residues" evidence="2">
    <location>
        <begin position="40"/>
        <end position="56"/>
    </location>
</feature>
<feature type="region of interest" description="Disordered" evidence="2">
    <location>
        <begin position="79"/>
        <end position="108"/>
    </location>
</feature>
<evidence type="ECO:0000256" key="2">
    <source>
        <dbReference type="SAM" id="MobiDB-lite"/>
    </source>
</evidence>
<dbReference type="InterPro" id="IPR016039">
    <property type="entry name" value="Thiolase-like"/>
</dbReference>
<dbReference type="PANTHER" id="PTHR43323:SF2">
    <property type="entry name" value="HYDROXYMETHYLGLUTARYL-COA SYNTHASE"/>
    <property type="match status" value="1"/>
</dbReference>
<feature type="non-terminal residue" evidence="4">
    <location>
        <position position="1"/>
    </location>
</feature>
<feature type="non-terminal residue" evidence="4">
    <location>
        <position position="330"/>
    </location>
</feature>
<feature type="domain" description="Hydroxymethylglutaryl-coenzyme A synthase C-terminal" evidence="3">
    <location>
        <begin position="198"/>
        <end position="275"/>
    </location>
</feature>
<dbReference type="PANTHER" id="PTHR43323">
    <property type="entry name" value="3-HYDROXY-3-METHYLGLUTARYL COENZYME A SYNTHASE"/>
    <property type="match status" value="1"/>
</dbReference>
<feature type="compositionally biased region" description="Basic and acidic residues" evidence="2">
    <location>
        <begin position="1"/>
        <end position="31"/>
    </location>
</feature>
<keyword evidence="1" id="KW-0808">Transferase</keyword>
<dbReference type="Gene3D" id="3.40.47.10">
    <property type="match status" value="1"/>
</dbReference>
<evidence type="ECO:0000256" key="1">
    <source>
        <dbReference type="ARBA" id="ARBA00022679"/>
    </source>
</evidence>
<proteinExistence type="predicted"/>
<evidence type="ECO:0000313" key="5">
    <source>
        <dbReference type="Proteomes" id="UP001165090"/>
    </source>
</evidence>
<comment type="caution">
    <text evidence="4">The sequence shown here is derived from an EMBL/GenBank/DDBJ whole genome shotgun (WGS) entry which is preliminary data.</text>
</comment>
<dbReference type="Pfam" id="PF08540">
    <property type="entry name" value="HMG_CoA_synt_C"/>
    <property type="match status" value="1"/>
</dbReference>
<feature type="region of interest" description="Disordered" evidence="2">
    <location>
        <begin position="1"/>
        <end position="67"/>
    </location>
</feature>
<sequence>AGAGERSRKQDQKQQQEEDAVGKEVVSEQEQHSNWVREWIQQEEKTGGMARQEPKHGPGVGTTPTPTVAVTVTEVPDTTASCTTVGKPPSAFIDASRHQKPERKGPIAATATATAIATTTAAAKSLEMKLFNAASEPKDVGSSSWPADRAMAAAAADPQAAAANSRVRLDGLVRGMLEGVDIDALTVSSYESFCATWRLDDKVLEAQLLACTAEDWLRKAEDGAWLQKQVGNSYTACVWQGLAGLLWRRGGQLAGERVLLFSFGSGTIASLLSLVPRGGGSSSAGGTLAAGEAAFPPGVQPVQTEPAGRSYVDRTKAAVAVDGEEKCGQG</sequence>
<name>A0ABQ5SEE9_9CHLO</name>
<keyword evidence="5" id="KW-1185">Reference proteome</keyword>
<accession>A0ABQ5SEE9</accession>
<dbReference type="InterPro" id="IPR013746">
    <property type="entry name" value="HMG_CoA_synt_C_dom"/>
</dbReference>
<dbReference type="SUPFAM" id="SSF53901">
    <property type="entry name" value="Thiolase-like"/>
    <property type="match status" value="1"/>
</dbReference>
<reference evidence="4 5" key="1">
    <citation type="journal article" date="2023" name="IScience">
        <title>Expanded male sex-determining region conserved during the evolution of homothallism in the green alga Volvox.</title>
        <authorList>
            <person name="Yamamoto K."/>
            <person name="Matsuzaki R."/>
            <person name="Mahakham W."/>
            <person name="Heman W."/>
            <person name="Sekimoto H."/>
            <person name="Kawachi M."/>
            <person name="Minakuchi Y."/>
            <person name="Toyoda A."/>
            <person name="Nozaki H."/>
        </authorList>
    </citation>
    <scope>NUCLEOTIDE SEQUENCE [LARGE SCALE GENOMIC DNA]</scope>
    <source>
        <strain evidence="4 5">NIES-4468</strain>
    </source>
</reference>